<dbReference type="Proteomes" id="UP000011115">
    <property type="component" value="Unassembled WGS sequence"/>
</dbReference>
<reference evidence="3" key="1">
    <citation type="journal article" date="2011" name="Nature">
        <title>Genome sequence and analysis of the tuber crop potato.</title>
        <authorList>
            <consortium name="The Potato Genome Sequencing Consortium"/>
        </authorList>
    </citation>
    <scope>NUCLEOTIDE SEQUENCE [LARGE SCALE GENOMIC DNA]</scope>
    <source>
        <strain evidence="3">cv. DM1-3 516 R44</strain>
    </source>
</reference>
<dbReference type="PANTHER" id="PTHR47188">
    <property type="entry name" value="PROTEIN TAR1"/>
    <property type="match status" value="1"/>
</dbReference>
<dbReference type="Gramene" id="PGSC0003DMT400095067">
    <property type="protein sequence ID" value="PGSC0003DMT400095067"/>
    <property type="gene ID" value="PGSC0003DMG400044638"/>
</dbReference>
<name>M1DVI4_SOLTU</name>
<feature type="region of interest" description="Disordered" evidence="1">
    <location>
        <begin position="38"/>
        <end position="62"/>
    </location>
</feature>
<protein>
    <submittedName>
        <fullName evidence="2">Uncharacterized protein</fullName>
    </submittedName>
</protein>
<evidence type="ECO:0000256" key="1">
    <source>
        <dbReference type="SAM" id="MobiDB-lite"/>
    </source>
</evidence>
<dbReference type="InParanoid" id="M1DVI4"/>
<dbReference type="EnsemblPlants" id="PGSC0003DMT400095067">
    <property type="protein sequence ID" value="PGSC0003DMT400095067"/>
    <property type="gene ID" value="PGSC0003DMG400044638"/>
</dbReference>
<keyword evidence="3" id="KW-1185">Reference proteome</keyword>
<dbReference type="GO" id="GO:0043457">
    <property type="term" value="P:regulation of cellular respiration"/>
    <property type="evidence" value="ECO:0007669"/>
    <property type="project" value="InterPro"/>
</dbReference>
<reference evidence="2" key="2">
    <citation type="submission" date="2015-06" db="UniProtKB">
        <authorList>
            <consortium name="EnsemblPlants"/>
        </authorList>
    </citation>
    <scope>IDENTIFICATION</scope>
    <source>
        <strain evidence="2">DM1-3 516 R44</strain>
    </source>
</reference>
<dbReference type="AlphaFoldDB" id="M1DVI4"/>
<proteinExistence type="predicted"/>
<dbReference type="PaxDb" id="4113-PGSC0003DMT400095067"/>
<accession>M1DVI4</accession>
<dbReference type="PANTHER" id="PTHR47188:SF1">
    <property type="entry name" value="PROTEIN TAR1"/>
    <property type="match status" value="1"/>
</dbReference>
<evidence type="ECO:0000313" key="2">
    <source>
        <dbReference type="EnsemblPlants" id="PGSC0003DMT400095067"/>
    </source>
</evidence>
<dbReference type="HOGENOM" id="CLU_2188637_0_0_1"/>
<evidence type="ECO:0000313" key="3">
    <source>
        <dbReference type="Proteomes" id="UP000011115"/>
    </source>
</evidence>
<dbReference type="InterPro" id="IPR044792">
    <property type="entry name" value="TAR1"/>
</dbReference>
<organism evidence="2 3">
    <name type="scientific">Solanum tuberosum</name>
    <name type="common">Potato</name>
    <dbReference type="NCBI Taxonomy" id="4113"/>
    <lineage>
        <taxon>Eukaryota</taxon>
        <taxon>Viridiplantae</taxon>
        <taxon>Streptophyta</taxon>
        <taxon>Embryophyta</taxon>
        <taxon>Tracheophyta</taxon>
        <taxon>Spermatophyta</taxon>
        <taxon>Magnoliopsida</taxon>
        <taxon>eudicotyledons</taxon>
        <taxon>Gunneridae</taxon>
        <taxon>Pentapetalae</taxon>
        <taxon>asterids</taxon>
        <taxon>lamiids</taxon>
        <taxon>Solanales</taxon>
        <taxon>Solanaceae</taxon>
        <taxon>Solanoideae</taxon>
        <taxon>Solaneae</taxon>
        <taxon>Solanum</taxon>
    </lineage>
</organism>
<sequence length="109" mass="12108">MAHLEFLIPWCSSTKQSRHPSDLKFENSPTRRQRLVVLQGPGTTGLSPSLASPSKGHGPDPPLRTLLQNTIRTMEPPDSKRVISPDLGSRLECFSRQLEGLGIKTHDRL</sequence>